<gene>
    <name evidence="2" type="ORF">DDE83_007378</name>
</gene>
<comment type="caution">
    <text evidence="2">The sequence shown here is derived from an EMBL/GenBank/DDBJ whole genome shotgun (WGS) entry which is preliminary data.</text>
</comment>
<proteinExistence type="predicted"/>
<evidence type="ECO:0000313" key="3">
    <source>
        <dbReference type="Proteomes" id="UP000249619"/>
    </source>
</evidence>
<dbReference type="EMBL" id="QGDH01000133">
    <property type="protein sequence ID" value="RAR05399.1"/>
    <property type="molecule type" value="Genomic_DNA"/>
</dbReference>
<sequence>MANPGKNSAEKVTEKVEPDETPEPSVPPSAESVPPAITEQSAAGQTLQPQAEENSKQGTFNVTLMKMNEAKIEGFQGWLNRDNMPDKVNLEANGLTVGPDGFSANGNASNWSAGVTRSQQANPEGNTSKNTRSSS</sequence>
<evidence type="ECO:0000313" key="2">
    <source>
        <dbReference type="EMBL" id="RAR05399.1"/>
    </source>
</evidence>
<reference evidence="3" key="1">
    <citation type="submission" date="2018-05" db="EMBL/GenBank/DDBJ databases">
        <title>Draft genome sequence of Stemphylium lycopersici strain CIDEFI 213.</title>
        <authorList>
            <person name="Medina R."/>
            <person name="Franco M.E.E."/>
            <person name="Lucentini C.G."/>
            <person name="Saparrat M.C.N."/>
            <person name="Balatti P.A."/>
        </authorList>
    </citation>
    <scope>NUCLEOTIDE SEQUENCE [LARGE SCALE GENOMIC DNA]</scope>
    <source>
        <strain evidence="3">CIDEFI 213</strain>
    </source>
</reference>
<protein>
    <submittedName>
        <fullName evidence="2">Uncharacterized protein</fullName>
    </submittedName>
</protein>
<accession>A0A364MWA0</accession>
<feature type="compositionally biased region" description="Polar residues" evidence="1">
    <location>
        <begin position="38"/>
        <end position="58"/>
    </location>
</feature>
<feature type="compositionally biased region" description="Basic and acidic residues" evidence="1">
    <location>
        <begin position="8"/>
        <end position="18"/>
    </location>
</feature>
<feature type="compositionally biased region" description="Polar residues" evidence="1">
    <location>
        <begin position="104"/>
        <end position="135"/>
    </location>
</feature>
<dbReference type="AlphaFoldDB" id="A0A364MWA0"/>
<dbReference type="Proteomes" id="UP000249619">
    <property type="component" value="Unassembled WGS sequence"/>
</dbReference>
<keyword evidence="3" id="KW-1185">Reference proteome</keyword>
<evidence type="ECO:0000256" key="1">
    <source>
        <dbReference type="SAM" id="MobiDB-lite"/>
    </source>
</evidence>
<organism evidence="2 3">
    <name type="scientific">Stemphylium lycopersici</name>
    <name type="common">Tomato gray leaf spot disease fungus</name>
    <name type="synonym">Thyrospora lycopersici</name>
    <dbReference type="NCBI Taxonomy" id="183478"/>
    <lineage>
        <taxon>Eukaryota</taxon>
        <taxon>Fungi</taxon>
        <taxon>Dikarya</taxon>
        <taxon>Ascomycota</taxon>
        <taxon>Pezizomycotina</taxon>
        <taxon>Dothideomycetes</taxon>
        <taxon>Pleosporomycetidae</taxon>
        <taxon>Pleosporales</taxon>
        <taxon>Pleosporineae</taxon>
        <taxon>Pleosporaceae</taxon>
        <taxon>Stemphylium</taxon>
    </lineage>
</organism>
<feature type="region of interest" description="Disordered" evidence="1">
    <location>
        <begin position="1"/>
        <end position="58"/>
    </location>
</feature>
<name>A0A364MWA0_STELY</name>
<feature type="region of interest" description="Disordered" evidence="1">
    <location>
        <begin position="98"/>
        <end position="135"/>
    </location>
</feature>